<accession>V5SHW1</accession>
<protein>
    <submittedName>
        <fullName evidence="1">Uncharacterized protein</fullName>
    </submittedName>
</protein>
<dbReference type="HOGENOM" id="CLU_2806671_0_0_5"/>
<reference evidence="1 2" key="1">
    <citation type="journal article" date="2014" name="Genome Announc.">
        <title>Complete Genome Sequence of Hyphomicrobium nitrativorans Strain NL23, a Denitrifying Bacterium Isolated from Biofilm of a Methanol-Fed Denitrification System Treating Seawater at the Montreal Biodome.</title>
        <authorList>
            <person name="Martineau C."/>
            <person name="Villeneuve C."/>
            <person name="Mauffrey F."/>
            <person name="Villemur R."/>
        </authorList>
    </citation>
    <scope>NUCLEOTIDE SEQUENCE [LARGE SCALE GENOMIC DNA]</scope>
    <source>
        <strain evidence="1">NL23</strain>
    </source>
</reference>
<proteinExistence type="predicted"/>
<dbReference type="AlphaFoldDB" id="V5SHW1"/>
<dbReference type="Proteomes" id="UP000018542">
    <property type="component" value="Chromosome"/>
</dbReference>
<name>V5SHW1_9HYPH</name>
<gene>
    <name evidence="1" type="ORF">W911_08840</name>
</gene>
<evidence type="ECO:0000313" key="1">
    <source>
        <dbReference type="EMBL" id="AHB50128.1"/>
    </source>
</evidence>
<dbReference type="EMBL" id="CP006912">
    <property type="protein sequence ID" value="AHB50128.1"/>
    <property type="molecule type" value="Genomic_DNA"/>
</dbReference>
<dbReference type="PATRIC" id="fig|1029756.8.peg.1843"/>
<organism evidence="1 2">
    <name type="scientific">Hyphomicrobium nitrativorans NL23</name>
    <dbReference type="NCBI Taxonomy" id="1029756"/>
    <lineage>
        <taxon>Bacteria</taxon>
        <taxon>Pseudomonadati</taxon>
        <taxon>Pseudomonadota</taxon>
        <taxon>Alphaproteobacteria</taxon>
        <taxon>Hyphomicrobiales</taxon>
        <taxon>Hyphomicrobiaceae</taxon>
        <taxon>Hyphomicrobium</taxon>
    </lineage>
</organism>
<sequence length="67" mass="7318">MSYERVAGEIVEKVFGKPNLGMAATLKEQVDLQNAIIKALQDERDTCAKLCRIHGADRAAGEITSRS</sequence>
<dbReference type="RefSeq" id="WP_023787141.1">
    <property type="nucleotide sequence ID" value="NC_022997.1"/>
</dbReference>
<keyword evidence="2" id="KW-1185">Reference proteome</keyword>
<evidence type="ECO:0000313" key="2">
    <source>
        <dbReference type="Proteomes" id="UP000018542"/>
    </source>
</evidence>
<dbReference type="KEGG" id="hni:W911_08840"/>